<dbReference type="Proteomes" id="UP000509301">
    <property type="component" value="Chromosome"/>
</dbReference>
<dbReference type="GeneID" id="55642538"/>
<sequence>MMIKIGKISKDEEEYYFAYSKIWRQVKLKRKVWHEVKSGGYYEGEIDEEVGTLIKRVYRRKGKTVDVSYYVYNGDFQDLTCKSLLRFDEDEVRYCTVSGKTIYRFQGKYFEGREELLNFMLNQRRWELERALGEKVIRLRALQRSETSKAYLMKVGDKELWVPKSIVRDLGEEEVALPYWYVKNNGLGYSKDIEDEIREELVKLEGKLRKLLESKE</sequence>
<organism evidence="1 2">
    <name type="scientific">Metallosphaera tengchongensis</name>
    <dbReference type="NCBI Taxonomy" id="1532350"/>
    <lineage>
        <taxon>Archaea</taxon>
        <taxon>Thermoproteota</taxon>
        <taxon>Thermoprotei</taxon>
        <taxon>Sulfolobales</taxon>
        <taxon>Sulfolobaceae</taxon>
        <taxon>Metallosphaera</taxon>
    </lineage>
</organism>
<dbReference type="RefSeq" id="WP_174632333.1">
    <property type="nucleotide sequence ID" value="NZ_CP049074.1"/>
</dbReference>
<gene>
    <name evidence="1" type="ORF">GWK48_11305</name>
</gene>
<accession>A0A6N0P0I5</accession>
<dbReference type="KEGG" id="mten:GWK48_11305"/>
<protein>
    <submittedName>
        <fullName evidence="1">Uncharacterized protein</fullName>
    </submittedName>
</protein>
<proteinExistence type="predicted"/>
<dbReference type="EMBL" id="CP049074">
    <property type="protein sequence ID" value="QKR00891.1"/>
    <property type="molecule type" value="Genomic_DNA"/>
</dbReference>
<dbReference type="OrthoDB" id="37209at2157"/>
<name>A0A6N0P0I5_9CREN</name>
<evidence type="ECO:0000313" key="2">
    <source>
        <dbReference type="Proteomes" id="UP000509301"/>
    </source>
</evidence>
<reference evidence="1 2" key="1">
    <citation type="submission" date="2020-02" db="EMBL/GenBank/DDBJ databases">
        <title>Comparative genome analysis reveals the metabolism and evolution of the thermophilic archaeal genus Metallosphaera.</title>
        <authorList>
            <person name="Jiang C."/>
        </authorList>
    </citation>
    <scope>NUCLEOTIDE SEQUENCE [LARGE SCALE GENOMIC DNA]</scope>
    <source>
        <strain evidence="1 2">Ric-A</strain>
    </source>
</reference>
<evidence type="ECO:0000313" key="1">
    <source>
        <dbReference type="EMBL" id="QKR00891.1"/>
    </source>
</evidence>
<dbReference type="AlphaFoldDB" id="A0A6N0P0I5"/>
<keyword evidence="2" id="KW-1185">Reference proteome</keyword>